<name>A0ABY8BEN9_9BURK</name>
<dbReference type="SUPFAM" id="SSF56925">
    <property type="entry name" value="OMPA-like"/>
    <property type="match status" value="1"/>
</dbReference>
<accession>A0ABY8BEN9</accession>
<reference evidence="5 6" key="1">
    <citation type="submission" date="2023-02" db="EMBL/GenBank/DDBJ databases">
        <title>Gemone sequence of Telluria chitinolytica ACM 3522T.</title>
        <authorList>
            <person name="Frediansyah A."/>
            <person name="Miess H."/>
            <person name="Gross H."/>
        </authorList>
    </citation>
    <scope>NUCLEOTIDE SEQUENCE [LARGE SCALE GENOMIC DNA]</scope>
    <source>
        <strain evidence="5 6">ACM 3522</strain>
    </source>
</reference>
<feature type="domain" description="Outer membrane protein beta-barrel" evidence="4">
    <location>
        <begin position="8"/>
        <end position="181"/>
    </location>
</feature>
<dbReference type="Pfam" id="PF13505">
    <property type="entry name" value="OMP_b-brl"/>
    <property type="match status" value="1"/>
</dbReference>
<dbReference type="Proteomes" id="UP001216510">
    <property type="component" value="Chromosome"/>
</dbReference>
<evidence type="ECO:0000256" key="3">
    <source>
        <dbReference type="SAM" id="SignalP"/>
    </source>
</evidence>
<organism evidence="5 6">
    <name type="scientific">Pseudoduganella chitinolytica</name>
    <dbReference type="NCBI Taxonomy" id="34070"/>
    <lineage>
        <taxon>Bacteria</taxon>
        <taxon>Pseudomonadati</taxon>
        <taxon>Pseudomonadota</taxon>
        <taxon>Betaproteobacteria</taxon>
        <taxon>Burkholderiales</taxon>
        <taxon>Oxalobacteraceae</taxon>
        <taxon>Telluria group</taxon>
        <taxon>Pseudoduganella</taxon>
    </lineage>
</organism>
<keyword evidence="6" id="KW-1185">Reference proteome</keyword>
<evidence type="ECO:0000256" key="2">
    <source>
        <dbReference type="ARBA" id="ARBA00022729"/>
    </source>
</evidence>
<feature type="chain" id="PRO_5046055183" evidence="3">
    <location>
        <begin position="23"/>
        <end position="186"/>
    </location>
</feature>
<dbReference type="InterPro" id="IPR011250">
    <property type="entry name" value="OMP/PagP_B-barrel"/>
</dbReference>
<dbReference type="EMBL" id="CP119083">
    <property type="protein sequence ID" value="WEF33863.1"/>
    <property type="molecule type" value="Genomic_DNA"/>
</dbReference>
<evidence type="ECO:0000313" key="5">
    <source>
        <dbReference type="EMBL" id="WEF33863.1"/>
    </source>
</evidence>
<dbReference type="RefSeq" id="WP_277416547.1">
    <property type="nucleotide sequence ID" value="NZ_CP119083.1"/>
</dbReference>
<sequence length="186" mass="19835">MHRFAKGALALALTLSSTAALAQAYGGIAIGNRGSQHWQDPVTGVSVGPSDRKSPLIVHAGWKISDDWAIEGGHARLMDADFAHAGRASSGESAATYVAARWRRPLTQSVAWYAKAGVARNTLEVTETGSATDKAHKVRPMVALGVEYAFTPHVAATAEVASYGKVSTRRSHISHNLLQLGLRFDY</sequence>
<dbReference type="Gene3D" id="2.40.160.20">
    <property type="match status" value="1"/>
</dbReference>
<evidence type="ECO:0000259" key="4">
    <source>
        <dbReference type="Pfam" id="PF13505"/>
    </source>
</evidence>
<protein>
    <submittedName>
        <fullName evidence="5">Outer membrane beta-barrel protein</fullName>
    </submittedName>
</protein>
<feature type="signal peptide" evidence="3">
    <location>
        <begin position="1"/>
        <end position="22"/>
    </location>
</feature>
<evidence type="ECO:0000313" key="6">
    <source>
        <dbReference type="Proteomes" id="UP001216510"/>
    </source>
</evidence>
<proteinExistence type="predicted"/>
<dbReference type="InterPro" id="IPR027385">
    <property type="entry name" value="Beta-barrel_OMP"/>
</dbReference>
<evidence type="ECO:0000256" key="1">
    <source>
        <dbReference type="ARBA" id="ARBA00004442"/>
    </source>
</evidence>
<gene>
    <name evidence="5" type="ORF">PX653_03545</name>
</gene>
<keyword evidence="2 3" id="KW-0732">Signal</keyword>
<comment type="subcellular location">
    <subcellularLocation>
        <location evidence="1">Cell outer membrane</location>
    </subcellularLocation>
</comment>